<evidence type="ECO:0000256" key="6">
    <source>
        <dbReference type="ARBA" id="ARBA00049244"/>
    </source>
</evidence>
<dbReference type="InterPro" id="IPR043128">
    <property type="entry name" value="Rev_trsase/Diguanyl_cyclase"/>
</dbReference>
<evidence type="ECO:0000256" key="4">
    <source>
        <dbReference type="ARBA" id="ARBA00022763"/>
    </source>
</evidence>
<gene>
    <name evidence="9" type="ORF">DDE20_13820</name>
</gene>
<organism evidence="9 10">
    <name type="scientific">Pararhodobacter oceanensis</name>
    <dbReference type="NCBI Taxonomy" id="2172121"/>
    <lineage>
        <taxon>Bacteria</taxon>
        <taxon>Pseudomonadati</taxon>
        <taxon>Pseudomonadota</taxon>
        <taxon>Alphaproteobacteria</taxon>
        <taxon>Rhodobacterales</taxon>
        <taxon>Paracoccaceae</taxon>
        <taxon>Pararhodobacter</taxon>
    </lineage>
</organism>
<dbReference type="InterPro" id="IPR001126">
    <property type="entry name" value="UmuC"/>
</dbReference>
<name>A0A2T8HRX6_9RHOB</name>
<comment type="similarity">
    <text evidence="1">Belongs to the DNA polymerase type-Y family.</text>
</comment>
<dbReference type="Gene3D" id="3.30.70.270">
    <property type="match status" value="1"/>
</dbReference>
<comment type="subunit">
    <text evidence="2">Monomer.</text>
</comment>
<keyword evidence="10" id="KW-1185">Reference proteome</keyword>
<sequence>MTQCVLSLCLPRLASELALRRAGEAQGAFAMVARQGRGDVLACLNAAAQEQGLRRGQALSEARALLPGLLTQPYDPEVPRRALLALRRWVLRYAPWAAVDGDDGLILDITGAAHLVGGEEALAVDLRNRLAAMGFEARIAIAPTRGAAWGLARYGATPLVITEDAATAIAALPMAALRLPEETCAGLARLGLREVRDLGRAARATLVRRFGDELMLRLDQATGALSEPVAAPADDPSYAIRLTLPEPIGLTSDVMAALNRLLTRLCETLVAKDRGARRLRLELQRADGGRAEAEIVLARPMRDAPAMAALFERAIDALDAGFGFDGLRLSAPLTEHLPPAQIMAPQSSGARRRASGGTITGEDLADLMTRLGNRLGLEALARFLPAESHIPERGFQIASAVFTDAPDDHVWRFGPERPLLLFPPEPLSGPSAPLPPRQFRWRGQRLGLHQAIGPERITPEWWLDDPEWRSGVRDYWRIETDEGLRLWAFFTPQAPGWAVQGEFA</sequence>
<reference evidence="9 10" key="1">
    <citation type="submission" date="2018-04" db="EMBL/GenBank/DDBJ databases">
        <title>Pararhodobacter oceanense sp. nov., isolated from marine intertidal sediment.</title>
        <authorList>
            <person name="Wang X.-L."/>
            <person name="Du Z.-J."/>
        </authorList>
    </citation>
    <scope>NUCLEOTIDE SEQUENCE [LARGE SCALE GENOMIC DNA]</scope>
    <source>
        <strain evidence="9 10">AM505</strain>
    </source>
</reference>
<dbReference type="AlphaFoldDB" id="A0A2T8HRX6"/>
<feature type="domain" description="UmuC" evidence="7">
    <location>
        <begin position="31"/>
        <end position="149"/>
    </location>
</feature>
<dbReference type="SUPFAM" id="SSF56672">
    <property type="entry name" value="DNA/RNA polymerases"/>
    <property type="match status" value="1"/>
</dbReference>
<dbReference type="EMBL" id="QDKM01000006">
    <property type="protein sequence ID" value="PVH28181.1"/>
    <property type="molecule type" value="Genomic_DNA"/>
</dbReference>
<dbReference type="EC" id="2.7.7.7" evidence="3"/>
<dbReference type="GO" id="GO:0003684">
    <property type="term" value="F:damaged DNA binding"/>
    <property type="evidence" value="ECO:0007669"/>
    <property type="project" value="InterPro"/>
</dbReference>
<accession>A0A2T8HRX6</accession>
<dbReference type="Pfam" id="PF11799">
    <property type="entry name" value="IMS_C"/>
    <property type="match status" value="1"/>
</dbReference>
<feature type="domain" description="DNA polymerase Y-family little finger" evidence="8">
    <location>
        <begin position="239"/>
        <end position="321"/>
    </location>
</feature>
<protein>
    <recommendedName>
        <fullName evidence="3">DNA-directed DNA polymerase</fullName>
        <ecNumber evidence="3">2.7.7.7</ecNumber>
    </recommendedName>
</protein>
<dbReference type="RefSeq" id="WP_116559100.1">
    <property type="nucleotide sequence ID" value="NZ_QDKM01000006.1"/>
</dbReference>
<evidence type="ECO:0000313" key="10">
    <source>
        <dbReference type="Proteomes" id="UP000245911"/>
    </source>
</evidence>
<dbReference type="Pfam" id="PF00817">
    <property type="entry name" value="IMS"/>
    <property type="match status" value="1"/>
</dbReference>
<evidence type="ECO:0000313" key="9">
    <source>
        <dbReference type="EMBL" id="PVH28181.1"/>
    </source>
</evidence>
<dbReference type="Proteomes" id="UP000245911">
    <property type="component" value="Unassembled WGS sequence"/>
</dbReference>
<evidence type="ECO:0000259" key="7">
    <source>
        <dbReference type="Pfam" id="PF00817"/>
    </source>
</evidence>
<dbReference type="GO" id="GO:0006281">
    <property type="term" value="P:DNA repair"/>
    <property type="evidence" value="ECO:0007669"/>
    <property type="project" value="InterPro"/>
</dbReference>
<evidence type="ECO:0000256" key="3">
    <source>
        <dbReference type="ARBA" id="ARBA00012417"/>
    </source>
</evidence>
<dbReference type="CDD" id="cd03468">
    <property type="entry name" value="PolY_like"/>
    <property type="match status" value="1"/>
</dbReference>
<dbReference type="InterPro" id="IPR017961">
    <property type="entry name" value="DNA_pol_Y-fam_little_finger"/>
</dbReference>
<evidence type="ECO:0000259" key="8">
    <source>
        <dbReference type="Pfam" id="PF11799"/>
    </source>
</evidence>
<dbReference type="GO" id="GO:0016740">
    <property type="term" value="F:transferase activity"/>
    <property type="evidence" value="ECO:0007669"/>
    <property type="project" value="UniProtKB-KW"/>
</dbReference>
<dbReference type="PANTHER" id="PTHR35369:SF2">
    <property type="entry name" value="BLR3025 PROTEIN"/>
    <property type="match status" value="1"/>
</dbReference>
<keyword evidence="9" id="KW-0808">Transferase</keyword>
<dbReference type="Gene3D" id="3.40.1170.60">
    <property type="match status" value="1"/>
</dbReference>
<comment type="catalytic activity">
    <reaction evidence="6">
        <text>DNA(n) + a 2'-deoxyribonucleoside 5'-triphosphate = DNA(n+1) + diphosphate</text>
        <dbReference type="Rhea" id="RHEA:22508"/>
        <dbReference type="Rhea" id="RHEA-COMP:17339"/>
        <dbReference type="Rhea" id="RHEA-COMP:17340"/>
        <dbReference type="ChEBI" id="CHEBI:33019"/>
        <dbReference type="ChEBI" id="CHEBI:61560"/>
        <dbReference type="ChEBI" id="CHEBI:173112"/>
        <dbReference type="EC" id="2.7.7.7"/>
    </reaction>
</comment>
<dbReference type="PANTHER" id="PTHR35369">
    <property type="entry name" value="BLR3025 PROTEIN-RELATED"/>
    <property type="match status" value="1"/>
</dbReference>
<dbReference type="OrthoDB" id="9788640at2"/>
<comment type="caution">
    <text evidence="9">The sequence shown here is derived from an EMBL/GenBank/DDBJ whole genome shotgun (WGS) entry which is preliminary data.</text>
</comment>
<evidence type="ECO:0000256" key="5">
    <source>
        <dbReference type="ARBA" id="ARBA00025589"/>
    </source>
</evidence>
<evidence type="ECO:0000256" key="2">
    <source>
        <dbReference type="ARBA" id="ARBA00011245"/>
    </source>
</evidence>
<dbReference type="InterPro" id="IPR050356">
    <property type="entry name" value="SulA_CellDiv_inhibitor"/>
</dbReference>
<evidence type="ECO:0000256" key="1">
    <source>
        <dbReference type="ARBA" id="ARBA00010945"/>
    </source>
</evidence>
<proteinExistence type="inferred from homology"/>
<keyword evidence="4" id="KW-0227">DNA damage</keyword>
<dbReference type="InterPro" id="IPR043502">
    <property type="entry name" value="DNA/RNA_pol_sf"/>
</dbReference>
<comment type="function">
    <text evidence="5">Poorly processive, error-prone DNA polymerase involved in untargeted mutagenesis. Copies undamaged DNA at stalled replication forks, which arise in vivo from mismatched or misaligned primer ends. These misaligned primers can be extended by PolIV. Exhibits no 3'-5' exonuclease (proofreading) activity. May be involved in translesional synthesis, in conjunction with the beta clamp from PolIII.</text>
</comment>